<comment type="subcellular location">
    <subcellularLocation>
        <location evidence="1">Nucleus</location>
        <location evidence="1">Nucleolus</location>
    </subcellularLocation>
</comment>
<evidence type="ECO:0000313" key="5">
    <source>
        <dbReference type="EMBL" id="EED92700.1"/>
    </source>
</evidence>
<evidence type="ECO:0000259" key="4">
    <source>
        <dbReference type="PROSITE" id="PS51366"/>
    </source>
</evidence>
<organism evidence="5 6">
    <name type="scientific">Thalassiosira pseudonana</name>
    <name type="common">Marine diatom</name>
    <name type="synonym">Cyclotella nana</name>
    <dbReference type="NCBI Taxonomy" id="35128"/>
    <lineage>
        <taxon>Eukaryota</taxon>
        <taxon>Sar</taxon>
        <taxon>Stramenopiles</taxon>
        <taxon>Ochrophyta</taxon>
        <taxon>Bacillariophyta</taxon>
        <taxon>Coscinodiscophyceae</taxon>
        <taxon>Thalassiosirophycidae</taxon>
        <taxon>Thalassiosirales</taxon>
        <taxon>Thalassiosiraceae</taxon>
        <taxon>Thalassiosira</taxon>
    </lineage>
</organism>
<reference evidence="5 6" key="2">
    <citation type="journal article" date="2008" name="Nature">
        <title>The Phaeodactylum genome reveals the evolutionary history of diatom genomes.</title>
        <authorList>
            <person name="Bowler C."/>
            <person name="Allen A.E."/>
            <person name="Badger J.H."/>
            <person name="Grimwood J."/>
            <person name="Jabbari K."/>
            <person name="Kuo A."/>
            <person name="Maheswari U."/>
            <person name="Martens C."/>
            <person name="Maumus F."/>
            <person name="Otillar R.P."/>
            <person name="Rayko E."/>
            <person name="Salamov A."/>
            <person name="Vandepoele K."/>
            <person name="Beszteri B."/>
            <person name="Gruber A."/>
            <person name="Heijde M."/>
            <person name="Katinka M."/>
            <person name="Mock T."/>
            <person name="Valentin K."/>
            <person name="Verret F."/>
            <person name="Berges J.A."/>
            <person name="Brownlee C."/>
            <person name="Cadoret J.P."/>
            <person name="Chiovitti A."/>
            <person name="Choi C.J."/>
            <person name="Coesel S."/>
            <person name="De Martino A."/>
            <person name="Detter J.C."/>
            <person name="Durkin C."/>
            <person name="Falciatore A."/>
            <person name="Fournet J."/>
            <person name="Haruta M."/>
            <person name="Huysman M.J."/>
            <person name="Jenkins B.D."/>
            <person name="Jiroutova K."/>
            <person name="Jorgensen R.E."/>
            <person name="Joubert Y."/>
            <person name="Kaplan A."/>
            <person name="Kroger N."/>
            <person name="Kroth P.G."/>
            <person name="La Roche J."/>
            <person name="Lindquist E."/>
            <person name="Lommer M."/>
            <person name="Martin-Jezequel V."/>
            <person name="Lopez P.J."/>
            <person name="Lucas S."/>
            <person name="Mangogna M."/>
            <person name="McGinnis K."/>
            <person name="Medlin L.K."/>
            <person name="Montsant A."/>
            <person name="Oudot-Le Secq M.P."/>
            <person name="Napoli C."/>
            <person name="Obornik M."/>
            <person name="Parker M.S."/>
            <person name="Petit J.L."/>
            <person name="Porcel B.M."/>
            <person name="Poulsen N."/>
            <person name="Robison M."/>
            <person name="Rychlewski L."/>
            <person name="Rynearson T.A."/>
            <person name="Schmutz J."/>
            <person name="Shapiro H."/>
            <person name="Siaut M."/>
            <person name="Stanley M."/>
            <person name="Sussman M.R."/>
            <person name="Taylor A.R."/>
            <person name="Vardi A."/>
            <person name="von Dassow P."/>
            <person name="Vyverman W."/>
            <person name="Willis A."/>
            <person name="Wyrwicz L.S."/>
            <person name="Rokhsar D.S."/>
            <person name="Weissenbach J."/>
            <person name="Armbrust E.V."/>
            <person name="Green B.R."/>
            <person name="Van de Peer Y."/>
            <person name="Grigoriev I.V."/>
        </authorList>
    </citation>
    <scope>NUCLEOTIDE SEQUENCE [LARGE SCALE GENOMIC DNA]</scope>
    <source>
        <strain evidence="5 6">CCMP1335</strain>
    </source>
</reference>
<feature type="domain" description="MI" evidence="4">
    <location>
        <begin position="197"/>
        <end position="314"/>
    </location>
</feature>
<reference evidence="5 6" key="1">
    <citation type="journal article" date="2004" name="Science">
        <title>The genome of the diatom Thalassiosira pseudonana: ecology, evolution, and metabolism.</title>
        <authorList>
            <person name="Armbrust E.V."/>
            <person name="Berges J.A."/>
            <person name="Bowler C."/>
            <person name="Green B.R."/>
            <person name="Martinez D."/>
            <person name="Putnam N.H."/>
            <person name="Zhou S."/>
            <person name="Allen A.E."/>
            <person name="Apt K.E."/>
            <person name="Bechner M."/>
            <person name="Brzezinski M.A."/>
            <person name="Chaal B.K."/>
            <person name="Chiovitti A."/>
            <person name="Davis A.K."/>
            <person name="Demarest M.S."/>
            <person name="Detter J.C."/>
            <person name="Glavina T."/>
            <person name="Goodstein D."/>
            <person name="Hadi M.Z."/>
            <person name="Hellsten U."/>
            <person name="Hildebrand M."/>
            <person name="Jenkins B.D."/>
            <person name="Jurka J."/>
            <person name="Kapitonov V.V."/>
            <person name="Kroger N."/>
            <person name="Lau W.W."/>
            <person name="Lane T.W."/>
            <person name="Larimer F.W."/>
            <person name="Lippmeier J.C."/>
            <person name="Lucas S."/>
            <person name="Medina M."/>
            <person name="Montsant A."/>
            <person name="Obornik M."/>
            <person name="Parker M.S."/>
            <person name="Palenik B."/>
            <person name="Pazour G.J."/>
            <person name="Richardson P.M."/>
            <person name="Rynearson T.A."/>
            <person name="Saito M.A."/>
            <person name="Schwartz D.C."/>
            <person name="Thamatrakoln K."/>
            <person name="Valentin K."/>
            <person name="Vardi A."/>
            <person name="Wilkerson F.P."/>
            <person name="Rokhsar D.S."/>
        </authorList>
    </citation>
    <scope>NUCLEOTIDE SEQUENCE [LARGE SCALE GENOMIC DNA]</scope>
    <source>
        <strain evidence="5 6">CCMP1335</strain>
    </source>
</reference>
<keyword evidence="6" id="KW-1185">Reference proteome</keyword>
<evidence type="ECO:0000313" key="6">
    <source>
        <dbReference type="Proteomes" id="UP000001449"/>
    </source>
</evidence>
<sequence length="432" mass="48482">LIVSYLYNYGVVHCTLIYDLVRNFIESFSELDIEALLLILSHCGQQLRADDPSALKEIVLLVKERAQKVANGEQSVDSSRVQYMVSTITELKNNKPRKQDVVIRDKTNGFKKCIGRLKSSHISSSSSLTGSKSNSSCLRITLRDVLDAETKGRWWMVEGDGVGRFSKMSGSRSSPATKESEEDKLLALASSQRMNTDSRRAIFCIVMGSSDCEDAFEKLVRAGMLKPKAERDVIRVLVQCCGEEKAFNPFYAFLAMRVCEYQPKSRFTLMLSFWDMFKQLESFNARKCANLAKLLAKLIGATAKYLTIGALKRIEFSPSGMSEQTVLFLTILMTTLFEATEDPLHIVKIFAHDTASNSASQTKHKQRDFLDSSDDEEEIAKKAKATKKEDLSELKDSISVFLLQYLKSSPKDVEGTRFHENLTAAIETCEKG</sequence>
<keyword evidence="3" id="KW-0539">Nucleus</keyword>
<dbReference type="PANTHER" id="PTHR18034:SF4">
    <property type="entry name" value="NUCLEOLAR MIF4G DOMAIN-CONTAINING PROTEIN 1"/>
    <property type="match status" value="1"/>
</dbReference>
<dbReference type="InParanoid" id="B8C110"/>
<comment type="similarity">
    <text evidence="2">Belongs to the CWC22 family.</text>
</comment>
<evidence type="ECO:0000256" key="2">
    <source>
        <dbReference type="ARBA" id="ARBA00006856"/>
    </source>
</evidence>
<dbReference type="InterPro" id="IPR016024">
    <property type="entry name" value="ARM-type_fold"/>
</dbReference>
<evidence type="ECO:0000256" key="1">
    <source>
        <dbReference type="ARBA" id="ARBA00004604"/>
    </source>
</evidence>
<feature type="non-terminal residue" evidence="5">
    <location>
        <position position="432"/>
    </location>
</feature>
<evidence type="ECO:0000256" key="3">
    <source>
        <dbReference type="ARBA" id="ARBA00023242"/>
    </source>
</evidence>
<dbReference type="SMART" id="SM00544">
    <property type="entry name" value="MA3"/>
    <property type="match status" value="1"/>
</dbReference>
<dbReference type="eggNOG" id="KOG2141">
    <property type="taxonomic scope" value="Eukaryota"/>
</dbReference>
<dbReference type="EMBL" id="CM000641">
    <property type="protein sequence ID" value="EED92700.1"/>
    <property type="molecule type" value="Genomic_DNA"/>
</dbReference>
<dbReference type="InterPro" id="IPR003890">
    <property type="entry name" value="MIF4G-like_typ-3"/>
</dbReference>
<protein>
    <recommendedName>
        <fullName evidence="4">MI domain-containing protein</fullName>
    </recommendedName>
</protein>
<dbReference type="Gene3D" id="1.25.40.180">
    <property type="match status" value="1"/>
</dbReference>
<dbReference type="AlphaFoldDB" id="B8C110"/>
<dbReference type="STRING" id="35128.B8C110"/>
<proteinExistence type="inferred from homology"/>
<dbReference type="PaxDb" id="35128-Thaps262041"/>
<dbReference type="Pfam" id="PF02847">
    <property type="entry name" value="MA3"/>
    <property type="match status" value="1"/>
</dbReference>
<dbReference type="GO" id="GO:0003723">
    <property type="term" value="F:RNA binding"/>
    <property type="evidence" value="ECO:0000318"/>
    <property type="project" value="GO_Central"/>
</dbReference>
<dbReference type="OMA" id="NARKCAN"/>
<name>B8C110_THAPS</name>
<accession>B8C110</accession>
<dbReference type="Proteomes" id="UP000001449">
    <property type="component" value="Chromosome 4"/>
</dbReference>
<gene>
    <name evidence="5" type="ORF">THAPSDRAFT_262041</name>
</gene>
<dbReference type="GO" id="GO:0005730">
    <property type="term" value="C:nucleolus"/>
    <property type="evidence" value="ECO:0000318"/>
    <property type="project" value="GO_Central"/>
</dbReference>
<dbReference type="KEGG" id="tps:THAPSDRAFT_262041"/>
<dbReference type="InterPro" id="IPR050781">
    <property type="entry name" value="CWC22_splicing_factor"/>
</dbReference>
<dbReference type="PROSITE" id="PS51366">
    <property type="entry name" value="MI"/>
    <property type="match status" value="1"/>
</dbReference>
<feature type="non-terminal residue" evidence="5">
    <location>
        <position position="1"/>
    </location>
</feature>
<dbReference type="GO" id="GO:0042274">
    <property type="term" value="P:ribosomal small subunit biogenesis"/>
    <property type="evidence" value="ECO:0000318"/>
    <property type="project" value="GO_Central"/>
</dbReference>
<dbReference type="GeneID" id="7442062"/>
<dbReference type="RefSeq" id="XP_002289163.1">
    <property type="nucleotide sequence ID" value="XM_002289127.1"/>
</dbReference>
<dbReference type="PANTHER" id="PTHR18034">
    <property type="entry name" value="CELL CYCLE CONTROL PROTEIN CWF22-RELATED"/>
    <property type="match status" value="1"/>
</dbReference>
<dbReference type="SUPFAM" id="SSF48371">
    <property type="entry name" value="ARM repeat"/>
    <property type="match status" value="1"/>
</dbReference>
<dbReference type="InterPro" id="IPR003891">
    <property type="entry name" value="Initiation_fac_eIF4g_MI"/>
</dbReference>
<dbReference type="Pfam" id="PF02854">
    <property type="entry name" value="MIF4G"/>
    <property type="match status" value="1"/>
</dbReference>
<dbReference type="HOGENOM" id="CLU_006786_4_1_1"/>